<accession>A0ACB5UNP8</accession>
<comment type="caution">
    <text evidence="1">The sequence shown here is derived from an EMBL/GenBank/DDBJ whole genome shotgun (WGS) entry which is preliminary data.</text>
</comment>
<proteinExistence type="predicted"/>
<reference evidence="1" key="1">
    <citation type="submission" date="2023-09" db="EMBL/GenBank/DDBJ databases">
        <title>Vallitalea sediminicola and Vallitalea maricola sp. nov., anaerobic bacteria isolated from marine sediment.</title>
        <authorList>
            <person name="Hirano S."/>
            <person name="Maeda A."/>
            <person name="Terahara T."/>
            <person name="Mori K."/>
            <person name="Hamada M."/>
            <person name="Matsumoto R."/>
            <person name="Kobayashi T."/>
        </authorList>
    </citation>
    <scope>NUCLEOTIDE SEQUENCE</scope>
    <source>
        <strain evidence="1">AN17-2</strain>
    </source>
</reference>
<gene>
    <name evidence="1" type="primary">cas6_2</name>
    <name evidence="1" type="ORF">AN2V17_33970</name>
</gene>
<name>A0ACB5UNP8_9FIRM</name>
<dbReference type="EMBL" id="BTPU01000061">
    <property type="protein sequence ID" value="GMQ64160.1"/>
    <property type="molecule type" value="Genomic_DNA"/>
</dbReference>
<dbReference type="Proteomes" id="UP001374599">
    <property type="component" value="Unassembled WGS sequence"/>
</dbReference>
<sequence>MRFKVELQLKKNYLPLDYRPAVLSLFKHSLTKYENGKYFTTYYEIGKEKPFTFAVGIPNSKFNKEKILVPPKKIHITFSTGDLGTGIIFFNSLMLQKGKYYPLANENGMVIKNILIEKESVITTNTIEVIFMSPLCVREHNKENNKDIYYSYEKKGFNQVLNKILKFQIDDSNTLSTSILDGFSMVPIRGKKTVVRHHSQFIEVTVGVFHLTGNIELLKYLYKNGIASRKSSGFGLFEII</sequence>
<protein>
    <submittedName>
        <fullName evidence="1">CRISPR-associated endoribonuclease Cas6</fullName>
    </submittedName>
</protein>
<keyword evidence="2" id="KW-1185">Reference proteome</keyword>
<evidence type="ECO:0000313" key="2">
    <source>
        <dbReference type="Proteomes" id="UP001374599"/>
    </source>
</evidence>
<organism evidence="1 2">
    <name type="scientific">Vallitalea maricola</name>
    <dbReference type="NCBI Taxonomy" id="3074433"/>
    <lineage>
        <taxon>Bacteria</taxon>
        <taxon>Bacillati</taxon>
        <taxon>Bacillota</taxon>
        <taxon>Clostridia</taxon>
        <taxon>Lachnospirales</taxon>
        <taxon>Vallitaleaceae</taxon>
        <taxon>Vallitalea</taxon>
    </lineage>
</organism>
<evidence type="ECO:0000313" key="1">
    <source>
        <dbReference type="EMBL" id="GMQ64160.1"/>
    </source>
</evidence>